<dbReference type="GeneID" id="25413408"/>
<protein>
    <submittedName>
        <fullName evidence="2">Uncharacterized protein</fullName>
    </submittedName>
</protein>
<dbReference type="Proteomes" id="UP000027730">
    <property type="component" value="Unassembled WGS sequence"/>
</dbReference>
<name>A0A074WM66_9PEZI</name>
<evidence type="ECO:0000313" key="2">
    <source>
        <dbReference type="EMBL" id="KEQ74238.1"/>
    </source>
</evidence>
<evidence type="ECO:0000256" key="1">
    <source>
        <dbReference type="SAM" id="MobiDB-lite"/>
    </source>
</evidence>
<keyword evidence="3" id="KW-1185">Reference proteome</keyword>
<dbReference type="STRING" id="1043004.A0A074WM66"/>
<dbReference type="AlphaFoldDB" id="A0A074WM66"/>
<feature type="region of interest" description="Disordered" evidence="1">
    <location>
        <begin position="188"/>
        <end position="215"/>
    </location>
</feature>
<dbReference type="HOGENOM" id="CLU_1283012_0_0_1"/>
<reference evidence="2 3" key="1">
    <citation type="journal article" date="2014" name="BMC Genomics">
        <title>Genome sequencing of four Aureobasidium pullulans varieties: biotechnological potential, stress tolerance, and description of new species.</title>
        <authorList>
            <person name="Gostin Ar C."/>
            <person name="Ohm R.A."/>
            <person name="Kogej T."/>
            <person name="Sonjak S."/>
            <person name="Turk M."/>
            <person name="Zajc J."/>
            <person name="Zalar P."/>
            <person name="Grube M."/>
            <person name="Sun H."/>
            <person name="Han J."/>
            <person name="Sharma A."/>
            <person name="Chiniquy J."/>
            <person name="Ngan C.Y."/>
            <person name="Lipzen A."/>
            <person name="Barry K."/>
            <person name="Grigoriev I.V."/>
            <person name="Gunde-Cimerman N."/>
        </authorList>
    </citation>
    <scope>NUCLEOTIDE SEQUENCE [LARGE SCALE GENOMIC DNA]</scope>
    <source>
        <strain evidence="2 3">CBS 147.97</strain>
    </source>
</reference>
<proteinExistence type="predicted"/>
<dbReference type="RefSeq" id="XP_013428625.1">
    <property type="nucleotide sequence ID" value="XM_013573171.1"/>
</dbReference>
<sequence>MPLLSFSLIPRAGSPSTKQPFGAIGKTETVMDLLRHLPCLDGKGIGHMIAYETIPVDFTVDATALIGRIPEFPIMGHCVYITDGCGREGYRLIVDIEEGTTTAFSITGYEWLSESWEYHKDRPAIDEWRAHRTLPTTEFFAAWTQRYEKLVWFISPCPNYPGGGSFQTRANSWDEQEEILHQELTKRIPDCSEAEGIEDPNDRAEDFDNQVSSGK</sequence>
<dbReference type="EMBL" id="KL584707">
    <property type="protein sequence ID" value="KEQ74238.1"/>
    <property type="molecule type" value="Genomic_DNA"/>
</dbReference>
<evidence type="ECO:0000313" key="3">
    <source>
        <dbReference type="Proteomes" id="UP000027730"/>
    </source>
</evidence>
<accession>A0A074WM66</accession>
<gene>
    <name evidence="2" type="ORF">M436DRAFT_62646</name>
</gene>
<dbReference type="OrthoDB" id="5343383at2759"/>
<organism evidence="2 3">
    <name type="scientific">Aureobasidium namibiae CBS 147.97</name>
    <dbReference type="NCBI Taxonomy" id="1043004"/>
    <lineage>
        <taxon>Eukaryota</taxon>
        <taxon>Fungi</taxon>
        <taxon>Dikarya</taxon>
        <taxon>Ascomycota</taxon>
        <taxon>Pezizomycotina</taxon>
        <taxon>Dothideomycetes</taxon>
        <taxon>Dothideomycetidae</taxon>
        <taxon>Dothideales</taxon>
        <taxon>Saccotheciaceae</taxon>
        <taxon>Aureobasidium</taxon>
    </lineage>
</organism>